<sequence length="268" mass="29648">MGSSVSQTRSLFAVALTGLAVALSGCASDRYFMVPKENIEEVRASVQSQRATLVTMEQNAGVRHEKLLQQNQDSTQTILQAIATQVEKPSCPPPKAAPTCPASREDKGRADRLKGKVVVGEVEKFFLAGPDHVYTARIDSGAETSSIHARNVQRFERDGSNWVRFEVPVPGTEDAEWVAMEKEISRRVKIIQSSADESERRVVVELQFAIGDHQQVAEFTLADRTNLTYEVLIGRNVLRDVMLIDVGKEFATELPESYLEQAANGEEE</sequence>
<feature type="region of interest" description="Disordered" evidence="1">
    <location>
        <begin position="88"/>
        <end position="108"/>
    </location>
</feature>
<organism evidence="5 7">
    <name type="scientific">Marinobacter nauticus</name>
    <name type="common">Marinobacter hydrocarbonoclasticus</name>
    <name type="synonym">Marinobacter aquaeolei</name>
    <dbReference type="NCBI Taxonomy" id="2743"/>
    <lineage>
        <taxon>Bacteria</taxon>
        <taxon>Pseudomonadati</taxon>
        <taxon>Pseudomonadota</taxon>
        <taxon>Gammaproteobacteria</taxon>
        <taxon>Pseudomonadales</taxon>
        <taxon>Marinobacteraceae</taxon>
        <taxon>Marinobacter</taxon>
    </lineage>
</organism>
<dbReference type="Gene3D" id="2.40.70.10">
    <property type="entry name" value="Acid Proteases"/>
    <property type="match status" value="1"/>
</dbReference>
<evidence type="ECO:0000259" key="2">
    <source>
        <dbReference type="Pfam" id="PF05618"/>
    </source>
</evidence>
<dbReference type="InterPro" id="IPR008503">
    <property type="entry name" value="Asp_endopeptidase"/>
</dbReference>
<evidence type="ECO:0000313" key="8">
    <source>
        <dbReference type="Proteomes" id="UP000253065"/>
    </source>
</evidence>
<dbReference type="RefSeq" id="WP_022991663.1">
    <property type="nucleotide sequence ID" value="NZ_CAXQGM010000042.1"/>
</dbReference>
<evidence type="ECO:0000313" key="4">
    <source>
        <dbReference type="EMBL" id="RBP77055.1"/>
    </source>
</evidence>
<proteinExistence type="predicted"/>
<dbReference type="SUPFAM" id="SSF50630">
    <property type="entry name" value="Acid proteases"/>
    <property type="match status" value="1"/>
</dbReference>
<evidence type="ECO:0000313" key="3">
    <source>
        <dbReference type="EMBL" id="KAE8546317.1"/>
    </source>
</evidence>
<protein>
    <recommendedName>
        <fullName evidence="2">Retropepsin-like aspartic endopeptidase domain-containing protein</fullName>
    </recommendedName>
</protein>
<dbReference type="EMBL" id="QNSA01000001">
    <property type="protein sequence ID" value="RBP77055.1"/>
    <property type="molecule type" value="Genomic_DNA"/>
</dbReference>
<keyword evidence="8" id="KW-1185">Reference proteome</keyword>
<dbReference type="Proteomes" id="UP000253065">
    <property type="component" value="Unassembled WGS sequence"/>
</dbReference>
<dbReference type="Proteomes" id="UP000253647">
    <property type="component" value="Unassembled WGS sequence"/>
</dbReference>
<evidence type="ECO:0000313" key="9">
    <source>
        <dbReference type="Proteomes" id="UP000253647"/>
    </source>
</evidence>
<comment type="caution">
    <text evidence="5">The sequence shown here is derived from an EMBL/GenBank/DDBJ whole genome shotgun (WGS) entry which is preliminary data.</text>
</comment>
<evidence type="ECO:0000313" key="5">
    <source>
        <dbReference type="EMBL" id="RCW37901.1"/>
    </source>
</evidence>
<dbReference type="PANTHER" id="PTHR38037">
    <property type="entry name" value="ZN_PROTEASE DOMAIN-CONTAINING PROTEIN"/>
    <property type="match status" value="1"/>
</dbReference>
<evidence type="ECO:0000256" key="1">
    <source>
        <dbReference type="SAM" id="MobiDB-lite"/>
    </source>
</evidence>
<accession>A0A368VFW2</accession>
<reference evidence="3 10" key="2">
    <citation type="submission" date="2019-10" db="EMBL/GenBank/DDBJ databases">
        <title>Draft genome sequence of Marinobacter hydrocarbonoclasticus NCT7M from the microbiome of the marine copepod.</title>
        <authorList>
            <person name="Nuttall R."/>
            <person name="Sharma G."/>
            <person name="Moisander P."/>
        </authorList>
    </citation>
    <scope>NUCLEOTIDE SEQUENCE [LARGE SCALE GENOMIC DNA]</scope>
    <source>
        <strain evidence="3 10">NCT7M</strain>
    </source>
</reference>
<dbReference type="PANTHER" id="PTHR38037:SF2">
    <property type="entry name" value="ATP-DEPENDENT ZINC PROTEASE DOMAIN-CONTAINING PROTEIN-RELATED"/>
    <property type="match status" value="1"/>
</dbReference>
<gene>
    <name evidence="5" type="ORF">DET51_101240</name>
    <name evidence="6" type="ORF">DET61_101149</name>
    <name evidence="4" type="ORF">DET64_101241</name>
    <name evidence="3" type="ORF">F6453_1563</name>
</gene>
<dbReference type="AlphaFoldDB" id="A0A368VFW2"/>
<feature type="domain" description="Retropepsin-like aspartic endopeptidase" evidence="2">
    <location>
        <begin position="118"/>
        <end position="251"/>
    </location>
</feature>
<dbReference type="Pfam" id="PF05618">
    <property type="entry name" value="Zn_protease"/>
    <property type="match status" value="1"/>
</dbReference>
<evidence type="ECO:0000313" key="6">
    <source>
        <dbReference type="EMBL" id="RCW75158.1"/>
    </source>
</evidence>
<evidence type="ECO:0000313" key="10">
    <source>
        <dbReference type="Proteomes" id="UP000469950"/>
    </source>
</evidence>
<dbReference type="InterPro" id="IPR021109">
    <property type="entry name" value="Peptidase_aspartic_dom_sf"/>
</dbReference>
<dbReference type="EMBL" id="QPJB01000001">
    <property type="protein sequence ID" value="RCW37901.1"/>
    <property type="molecule type" value="Genomic_DNA"/>
</dbReference>
<dbReference type="Proteomes" id="UP000469950">
    <property type="component" value="Unassembled WGS sequence"/>
</dbReference>
<name>A0A368VFW2_MARNT</name>
<evidence type="ECO:0000313" key="7">
    <source>
        <dbReference type="Proteomes" id="UP000252795"/>
    </source>
</evidence>
<reference evidence="7 9" key="1">
    <citation type="submission" date="2018-07" db="EMBL/GenBank/DDBJ databases">
        <title>Freshwater and sediment microbial communities from various areas in North America, analyzing microbe dynamics in response to fracking.</title>
        <authorList>
            <person name="Lamendella R."/>
        </authorList>
    </citation>
    <scope>NUCLEOTIDE SEQUENCE [LARGE SCALE GENOMIC DNA]</scope>
    <source>
        <strain evidence="6 9">105B</strain>
        <strain evidence="5 7">114E</strain>
        <strain evidence="4 8">114E_o</strain>
    </source>
</reference>
<dbReference type="Proteomes" id="UP000252795">
    <property type="component" value="Unassembled WGS sequence"/>
</dbReference>
<dbReference type="EMBL" id="WBMP01000005">
    <property type="protein sequence ID" value="KAE8546317.1"/>
    <property type="molecule type" value="Genomic_DNA"/>
</dbReference>
<dbReference type="EMBL" id="QPJI01000001">
    <property type="protein sequence ID" value="RCW75158.1"/>
    <property type="molecule type" value="Genomic_DNA"/>
</dbReference>